<dbReference type="FunFam" id="3.30.43.10:FF:000002">
    <property type="entry name" value="D-2-hydroxyglutarate dehydrogenase, mitochondrial"/>
    <property type="match status" value="1"/>
</dbReference>
<dbReference type="InterPro" id="IPR016171">
    <property type="entry name" value="Vanillyl_alc_oxidase_C-sub2"/>
</dbReference>
<dbReference type="InterPro" id="IPR036318">
    <property type="entry name" value="FAD-bd_PCMH-like_sf"/>
</dbReference>
<comment type="cofactor">
    <cofactor evidence="1">
        <name>FAD</name>
        <dbReference type="ChEBI" id="CHEBI:57692"/>
    </cofactor>
</comment>
<dbReference type="PANTHER" id="PTHR43716">
    <property type="entry name" value="D-2-HYDROXYGLUTARATE DEHYDROGENASE, MITOCHONDRIAL"/>
    <property type="match status" value="1"/>
</dbReference>
<name>A0A1Y2E8J7_9FUNG</name>
<dbReference type="GO" id="GO:0004458">
    <property type="term" value="F:D-lactate dehydrogenase (cytochrome) activity"/>
    <property type="evidence" value="ECO:0007669"/>
    <property type="project" value="UniProtKB-EC"/>
</dbReference>
<dbReference type="FunFam" id="1.10.45.10:FF:000001">
    <property type="entry name" value="D-lactate dehydrogenase mitochondrial"/>
    <property type="match status" value="1"/>
</dbReference>
<dbReference type="Gene3D" id="3.30.43.10">
    <property type="entry name" value="Uridine Diphospho-n-acetylenolpyruvylglucosamine Reductase, domain 2"/>
    <property type="match status" value="1"/>
</dbReference>
<dbReference type="Gene3D" id="3.30.70.2190">
    <property type="match status" value="1"/>
</dbReference>
<evidence type="ECO:0000313" key="9">
    <source>
        <dbReference type="EMBL" id="ORY67893.1"/>
    </source>
</evidence>
<keyword evidence="3" id="KW-0285">Flavoprotein</keyword>
<evidence type="ECO:0000256" key="7">
    <source>
        <dbReference type="ARBA" id="ARBA00051436"/>
    </source>
</evidence>
<gene>
    <name evidence="9" type="ORF">LY90DRAFT_661048</name>
</gene>
<evidence type="ECO:0000259" key="8">
    <source>
        <dbReference type="PROSITE" id="PS51387"/>
    </source>
</evidence>
<dbReference type="OrthoDB" id="5332616at2759"/>
<dbReference type="SUPFAM" id="SSF55103">
    <property type="entry name" value="FAD-linked oxidases, C-terminal domain"/>
    <property type="match status" value="1"/>
</dbReference>
<evidence type="ECO:0000256" key="3">
    <source>
        <dbReference type="ARBA" id="ARBA00022630"/>
    </source>
</evidence>
<dbReference type="InterPro" id="IPR006094">
    <property type="entry name" value="Oxid_FAD_bind_N"/>
</dbReference>
<dbReference type="FunFam" id="3.30.70.2740:FF:000002">
    <property type="entry name" value="D-2-hydroxyglutarate dehydrogenase mitochondrial"/>
    <property type="match status" value="1"/>
</dbReference>
<keyword evidence="10" id="KW-1185">Reference proteome</keyword>
<evidence type="ECO:0000256" key="2">
    <source>
        <dbReference type="ARBA" id="ARBA00008000"/>
    </source>
</evidence>
<dbReference type="InterPro" id="IPR016169">
    <property type="entry name" value="FAD-bd_PCMH_sub2"/>
</dbReference>
<dbReference type="Gene3D" id="3.30.70.2740">
    <property type="match status" value="1"/>
</dbReference>
<dbReference type="FunFam" id="3.30.465.10:FF:000001">
    <property type="entry name" value="D-2-hydroxyglutarate dehydrogenase, mitochondrial"/>
    <property type="match status" value="1"/>
</dbReference>
<dbReference type="Pfam" id="PF02913">
    <property type="entry name" value="FAD-oxidase_C"/>
    <property type="match status" value="1"/>
</dbReference>
<dbReference type="InterPro" id="IPR051264">
    <property type="entry name" value="FAD-oxidored/transferase_4"/>
</dbReference>
<reference evidence="9 10" key="1">
    <citation type="submission" date="2016-08" db="EMBL/GenBank/DDBJ databases">
        <title>A Parts List for Fungal Cellulosomes Revealed by Comparative Genomics.</title>
        <authorList>
            <consortium name="DOE Joint Genome Institute"/>
            <person name="Haitjema C.H."/>
            <person name="Gilmore S.P."/>
            <person name="Henske J.K."/>
            <person name="Solomon K.V."/>
            <person name="De Groot R."/>
            <person name="Kuo A."/>
            <person name="Mondo S.J."/>
            <person name="Salamov A.A."/>
            <person name="Labutti K."/>
            <person name="Zhao Z."/>
            <person name="Chiniquy J."/>
            <person name="Barry K."/>
            <person name="Brewer H.M."/>
            <person name="Purvine S.O."/>
            <person name="Wright A.T."/>
            <person name="Boxma B."/>
            <person name="Van Alen T."/>
            <person name="Hackstein J.H."/>
            <person name="Baker S.E."/>
            <person name="Grigoriev I.V."/>
            <person name="O'Malley M.A."/>
        </authorList>
    </citation>
    <scope>NUCLEOTIDE SEQUENCE [LARGE SCALE GENOMIC DNA]</scope>
    <source>
        <strain evidence="9 10">G1</strain>
    </source>
</reference>
<protein>
    <recommendedName>
        <fullName evidence="6">D-lactate dehydrogenase (cytochrome)</fullName>
        <ecNumber evidence="6">1.1.2.4</ecNumber>
    </recommendedName>
</protein>
<sequence>MATTNLEDVELTSEHYYYLHRDERYNKLTKEHVEYFKSILPKENVISSFDESEEAKKELLKFNVDWMKKYRGQSQLVLLPTTTEQVSKCLSYCNDNKLAVVPQSGNSGLVGGSVPVFDEIIISTKAMNKIIDFDDISGVLVCNAGCVLADLEAYVEERGFMVPLDMGSKKYCCIGGNVSSNAGGLRYLRYGSLHSNVLGLEIVLPNGRVIENLSRLRKDSTGYDIKQLFIGAEGTLGIVTNVAISTPRKPKAVNAVFLSTNSWENLQIIYKTAKEQLQEIISAFEFFDEDAYDLVKKHMQLKVPLNQENKFYILIETHGSNKEHDNAKLHSFLDAIKESKAAEEGYVSKDDKQTRSFWIIRESVPVACSKSGAVFKYDLSIPLAQIYNVAIDMRKRLMDANVYRPGDETSEIINVAAYGHIGDGNIHINISCKSYSEEVTNLIEPYVYEWTREHNGVISGEHGLGLMKGPFLGYSKSGVMIDIMHNIKNMLDPNNIMNPYKYLPRKMVTKLSDIRS</sequence>
<evidence type="ECO:0000256" key="6">
    <source>
        <dbReference type="ARBA" id="ARBA00038897"/>
    </source>
</evidence>
<dbReference type="STRING" id="1754190.A0A1Y2E8J7"/>
<dbReference type="InterPro" id="IPR016166">
    <property type="entry name" value="FAD-bd_PCMH"/>
</dbReference>
<dbReference type="EMBL" id="MCOG01000048">
    <property type="protein sequence ID" value="ORY67893.1"/>
    <property type="molecule type" value="Genomic_DNA"/>
</dbReference>
<keyword evidence="5" id="KW-0560">Oxidoreductase</keyword>
<evidence type="ECO:0000256" key="4">
    <source>
        <dbReference type="ARBA" id="ARBA00022827"/>
    </source>
</evidence>
<comment type="caution">
    <text evidence="9">The sequence shown here is derived from an EMBL/GenBank/DDBJ whole genome shotgun (WGS) entry which is preliminary data.</text>
</comment>
<dbReference type="Pfam" id="PF01565">
    <property type="entry name" value="FAD_binding_4"/>
    <property type="match status" value="1"/>
</dbReference>
<dbReference type="Gene3D" id="3.30.465.10">
    <property type="match status" value="1"/>
</dbReference>
<comment type="catalytic activity">
    <reaction evidence="7">
        <text>(R)-lactate + 2 Fe(III)-[cytochrome c] = 2 Fe(II)-[cytochrome c] + pyruvate + 2 H(+)</text>
        <dbReference type="Rhea" id="RHEA:13521"/>
        <dbReference type="Rhea" id="RHEA-COMP:10350"/>
        <dbReference type="Rhea" id="RHEA-COMP:14399"/>
        <dbReference type="ChEBI" id="CHEBI:15361"/>
        <dbReference type="ChEBI" id="CHEBI:15378"/>
        <dbReference type="ChEBI" id="CHEBI:16004"/>
        <dbReference type="ChEBI" id="CHEBI:29033"/>
        <dbReference type="ChEBI" id="CHEBI:29034"/>
        <dbReference type="EC" id="1.1.2.4"/>
    </reaction>
</comment>
<dbReference type="SUPFAM" id="SSF56176">
    <property type="entry name" value="FAD-binding/transporter-associated domain-like"/>
    <property type="match status" value="1"/>
</dbReference>
<dbReference type="Proteomes" id="UP000193920">
    <property type="component" value="Unassembled WGS sequence"/>
</dbReference>
<evidence type="ECO:0000256" key="5">
    <source>
        <dbReference type="ARBA" id="ARBA00023002"/>
    </source>
</evidence>
<proteinExistence type="inferred from homology"/>
<feature type="domain" description="FAD-binding PCMH-type" evidence="8">
    <location>
        <begin position="70"/>
        <end position="249"/>
    </location>
</feature>
<accession>A0A1Y2E8J7</accession>
<evidence type="ECO:0000313" key="10">
    <source>
        <dbReference type="Proteomes" id="UP000193920"/>
    </source>
</evidence>
<dbReference type="GO" id="GO:0005739">
    <property type="term" value="C:mitochondrion"/>
    <property type="evidence" value="ECO:0007669"/>
    <property type="project" value="TreeGrafter"/>
</dbReference>
<comment type="similarity">
    <text evidence="2">Belongs to the FAD-binding oxidoreductase/transferase type 4 family.</text>
</comment>
<dbReference type="PANTHER" id="PTHR43716:SF1">
    <property type="entry name" value="D-2-HYDROXYGLUTARATE DEHYDROGENASE, MITOCHONDRIAL"/>
    <property type="match status" value="1"/>
</dbReference>
<organism evidence="9 10">
    <name type="scientific">Neocallimastix californiae</name>
    <dbReference type="NCBI Taxonomy" id="1754190"/>
    <lineage>
        <taxon>Eukaryota</taxon>
        <taxon>Fungi</taxon>
        <taxon>Fungi incertae sedis</taxon>
        <taxon>Chytridiomycota</taxon>
        <taxon>Chytridiomycota incertae sedis</taxon>
        <taxon>Neocallimastigomycetes</taxon>
        <taxon>Neocallimastigales</taxon>
        <taxon>Neocallimastigaceae</taxon>
        <taxon>Neocallimastix</taxon>
    </lineage>
</organism>
<dbReference type="Gene3D" id="1.10.45.10">
    <property type="entry name" value="Vanillyl-alcohol Oxidase, Chain A, domain 4"/>
    <property type="match status" value="1"/>
</dbReference>
<dbReference type="InterPro" id="IPR016164">
    <property type="entry name" value="FAD-linked_Oxase-like_C"/>
</dbReference>
<dbReference type="PROSITE" id="PS51387">
    <property type="entry name" value="FAD_PCMH"/>
    <property type="match status" value="1"/>
</dbReference>
<dbReference type="AlphaFoldDB" id="A0A1Y2E8J7"/>
<evidence type="ECO:0000256" key="1">
    <source>
        <dbReference type="ARBA" id="ARBA00001974"/>
    </source>
</evidence>
<dbReference type="GO" id="GO:0071949">
    <property type="term" value="F:FAD binding"/>
    <property type="evidence" value="ECO:0007669"/>
    <property type="project" value="InterPro"/>
</dbReference>
<dbReference type="InterPro" id="IPR004113">
    <property type="entry name" value="FAD-bd_oxidored_4_C"/>
</dbReference>
<dbReference type="EC" id="1.1.2.4" evidence="6"/>
<dbReference type="InterPro" id="IPR016167">
    <property type="entry name" value="FAD-bd_PCMH_sub1"/>
</dbReference>
<keyword evidence="4" id="KW-0274">FAD</keyword>
<dbReference type="FunFam" id="3.30.70.2190:FF:000001">
    <property type="entry name" value="D-2-hydroxyglutarate dehydrogenase mitochondrial"/>
    <property type="match status" value="1"/>
</dbReference>